<keyword evidence="9" id="KW-0449">Lipoprotein</keyword>
<dbReference type="PANTHER" id="PTHR30589">
    <property type="entry name" value="PROLIPOPROTEIN DIACYLGLYCERYL TRANSFERASE"/>
    <property type="match status" value="1"/>
</dbReference>
<feature type="transmembrane region" description="Helical" evidence="7">
    <location>
        <begin position="248"/>
        <end position="271"/>
    </location>
</feature>
<reference evidence="9 10" key="1">
    <citation type="submission" date="2020-07" db="EMBL/GenBank/DDBJ databases">
        <title>Sequencing the genomes of 1000 actinobacteria strains.</title>
        <authorList>
            <person name="Klenk H.-P."/>
        </authorList>
    </citation>
    <scope>NUCLEOTIDE SEQUENCE [LARGE SCALE GENOMIC DNA]</scope>
    <source>
        <strain evidence="9 10">DSM 26341</strain>
    </source>
</reference>
<comment type="function">
    <text evidence="7">Catalyzes the transfer of the diacylglyceryl group from phosphatidylglycerol to the sulfhydryl group of the N-terminal cysteine of a prolipoprotein, the first step in the formation of mature lipoproteins.</text>
</comment>
<proteinExistence type="inferred from homology"/>
<keyword evidence="2 7" id="KW-1003">Cell membrane</keyword>
<sequence>MRTERLLAEIPSPSWSGFYIGKFEIHAYALCILLGIVVALWLTTRRWKRLGGTEDQMWDIAIWAIPAGIIGGRLYHVFSTPEAYFGPDGDLWLIPQIWRGGLGIWGAVVLGALGAWIGARRAGVRLPMFVDAAAPGVILAQAIGRWGNWFNQELFGEATTLPWGLHIDYLLDGGINPNWPGPEYAPGTLFQPTFLYECLWDIGVAIVLIWLGRKLKFSWGQTFWMYVCLYTVGRVWIEMLRIDNAVHILGLRINVFTCIVVFILGVVFFYLSWRRHGFGSTDGIYLPGRVPEGETNVLPSASEIPTTGRRRAGVPPTGMIPVVPEDKSGDAESAEPAATETAETADPGETAGTPDDADMAGDATPDDASDASDAARRRDDRE</sequence>
<dbReference type="GO" id="GO:0008961">
    <property type="term" value="F:phosphatidylglycerol-prolipoprotein diacylglyceryl transferase activity"/>
    <property type="evidence" value="ECO:0007669"/>
    <property type="project" value="UniProtKB-UniRule"/>
</dbReference>
<evidence type="ECO:0000313" key="9">
    <source>
        <dbReference type="EMBL" id="NYI68579.1"/>
    </source>
</evidence>
<organism evidence="9 10">
    <name type="scientific">Spelaeicoccus albus</name>
    <dbReference type="NCBI Taxonomy" id="1280376"/>
    <lineage>
        <taxon>Bacteria</taxon>
        <taxon>Bacillati</taxon>
        <taxon>Actinomycetota</taxon>
        <taxon>Actinomycetes</taxon>
        <taxon>Micrococcales</taxon>
        <taxon>Brevibacteriaceae</taxon>
        <taxon>Spelaeicoccus</taxon>
    </lineage>
</organism>
<feature type="binding site" evidence="7">
    <location>
        <position position="145"/>
    </location>
    <ligand>
        <name>a 1,2-diacyl-sn-glycero-3-phospho-(1'-sn-glycerol)</name>
        <dbReference type="ChEBI" id="CHEBI:64716"/>
    </ligand>
</feature>
<dbReference type="EC" id="2.5.1.145" evidence="7"/>
<dbReference type="PANTHER" id="PTHR30589:SF0">
    <property type="entry name" value="PHOSPHATIDYLGLYCEROL--PROLIPOPROTEIN DIACYLGLYCERYL TRANSFERASE"/>
    <property type="match status" value="1"/>
</dbReference>
<evidence type="ECO:0000256" key="3">
    <source>
        <dbReference type="ARBA" id="ARBA00022679"/>
    </source>
</evidence>
<dbReference type="EMBL" id="JACBZP010000001">
    <property type="protein sequence ID" value="NYI68579.1"/>
    <property type="molecule type" value="Genomic_DNA"/>
</dbReference>
<keyword evidence="4 7" id="KW-0812">Transmembrane</keyword>
<feature type="transmembrane region" description="Helical" evidence="7">
    <location>
        <begin position="25"/>
        <end position="44"/>
    </location>
</feature>
<dbReference type="PROSITE" id="PS01311">
    <property type="entry name" value="LGT"/>
    <property type="match status" value="1"/>
</dbReference>
<dbReference type="UniPathway" id="UPA00664"/>
<dbReference type="NCBIfam" id="TIGR00544">
    <property type="entry name" value="lgt"/>
    <property type="match status" value="1"/>
</dbReference>
<comment type="similarity">
    <text evidence="1 7">Belongs to the Lgt family.</text>
</comment>
<keyword evidence="3 7" id="KW-0808">Transferase</keyword>
<keyword evidence="5 7" id="KW-1133">Transmembrane helix</keyword>
<feature type="transmembrane region" description="Helical" evidence="7">
    <location>
        <begin position="223"/>
        <end position="242"/>
    </location>
</feature>
<name>A0A7Z0D476_9MICO</name>
<keyword evidence="10" id="KW-1185">Reference proteome</keyword>
<comment type="pathway">
    <text evidence="7">Protein modification; lipoprotein biosynthesis (diacylglyceryl transfer).</text>
</comment>
<dbReference type="RefSeq" id="WP_237248798.1">
    <property type="nucleotide sequence ID" value="NZ_JACBZP010000001.1"/>
</dbReference>
<feature type="transmembrane region" description="Helical" evidence="7">
    <location>
        <begin position="97"/>
        <end position="119"/>
    </location>
</feature>
<feature type="region of interest" description="Disordered" evidence="8">
    <location>
        <begin position="296"/>
        <end position="382"/>
    </location>
</feature>
<evidence type="ECO:0000256" key="8">
    <source>
        <dbReference type="SAM" id="MobiDB-lite"/>
    </source>
</evidence>
<feature type="compositionally biased region" description="Low complexity" evidence="8">
    <location>
        <begin position="334"/>
        <end position="353"/>
    </location>
</feature>
<evidence type="ECO:0000256" key="6">
    <source>
        <dbReference type="ARBA" id="ARBA00023136"/>
    </source>
</evidence>
<feature type="compositionally biased region" description="Basic and acidic residues" evidence="8">
    <location>
        <begin position="373"/>
        <end position="382"/>
    </location>
</feature>
<dbReference type="HAMAP" id="MF_01147">
    <property type="entry name" value="Lgt"/>
    <property type="match status" value="1"/>
</dbReference>
<comment type="caution">
    <text evidence="9">The sequence shown here is derived from an EMBL/GenBank/DDBJ whole genome shotgun (WGS) entry which is preliminary data.</text>
</comment>
<dbReference type="Pfam" id="PF01790">
    <property type="entry name" value="LGT"/>
    <property type="match status" value="1"/>
</dbReference>
<feature type="transmembrane region" description="Helical" evidence="7">
    <location>
        <begin position="56"/>
        <end position="77"/>
    </location>
</feature>
<protein>
    <recommendedName>
        <fullName evidence="7">Phosphatidylglycerol--prolipoprotein diacylglyceryl transferase</fullName>
        <ecNumber evidence="7">2.5.1.145</ecNumber>
    </recommendedName>
</protein>
<evidence type="ECO:0000313" key="10">
    <source>
        <dbReference type="Proteomes" id="UP000539111"/>
    </source>
</evidence>
<comment type="catalytic activity">
    <reaction evidence="7">
        <text>L-cysteinyl-[prolipoprotein] + a 1,2-diacyl-sn-glycero-3-phospho-(1'-sn-glycerol) = an S-1,2-diacyl-sn-glyceryl-L-cysteinyl-[prolipoprotein] + sn-glycerol 1-phosphate + H(+)</text>
        <dbReference type="Rhea" id="RHEA:56712"/>
        <dbReference type="Rhea" id="RHEA-COMP:14679"/>
        <dbReference type="Rhea" id="RHEA-COMP:14680"/>
        <dbReference type="ChEBI" id="CHEBI:15378"/>
        <dbReference type="ChEBI" id="CHEBI:29950"/>
        <dbReference type="ChEBI" id="CHEBI:57685"/>
        <dbReference type="ChEBI" id="CHEBI:64716"/>
        <dbReference type="ChEBI" id="CHEBI:140658"/>
        <dbReference type="EC" id="2.5.1.145"/>
    </reaction>
</comment>
<keyword evidence="6 7" id="KW-0472">Membrane</keyword>
<evidence type="ECO:0000256" key="2">
    <source>
        <dbReference type="ARBA" id="ARBA00022475"/>
    </source>
</evidence>
<feature type="compositionally biased region" description="Acidic residues" evidence="8">
    <location>
        <begin position="355"/>
        <end position="370"/>
    </location>
</feature>
<gene>
    <name evidence="7" type="primary">lgt</name>
    <name evidence="9" type="ORF">BJY26_002885</name>
</gene>
<dbReference type="GO" id="GO:0005886">
    <property type="term" value="C:plasma membrane"/>
    <property type="evidence" value="ECO:0007669"/>
    <property type="project" value="UniProtKB-SubCell"/>
</dbReference>
<comment type="subcellular location">
    <subcellularLocation>
        <location evidence="7">Cell membrane</location>
        <topology evidence="7">Multi-pass membrane protein</topology>
    </subcellularLocation>
</comment>
<dbReference type="GO" id="GO:0042158">
    <property type="term" value="P:lipoprotein biosynthetic process"/>
    <property type="evidence" value="ECO:0007669"/>
    <property type="project" value="UniProtKB-UniRule"/>
</dbReference>
<feature type="transmembrane region" description="Helical" evidence="7">
    <location>
        <begin position="194"/>
        <end position="211"/>
    </location>
</feature>
<evidence type="ECO:0000256" key="5">
    <source>
        <dbReference type="ARBA" id="ARBA00022989"/>
    </source>
</evidence>
<evidence type="ECO:0000256" key="7">
    <source>
        <dbReference type="HAMAP-Rule" id="MF_01147"/>
    </source>
</evidence>
<dbReference type="InterPro" id="IPR001640">
    <property type="entry name" value="Lgt"/>
</dbReference>
<dbReference type="Proteomes" id="UP000539111">
    <property type="component" value="Unassembled WGS sequence"/>
</dbReference>
<evidence type="ECO:0000256" key="1">
    <source>
        <dbReference type="ARBA" id="ARBA00007150"/>
    </source>
</evidence>
<evidence type="ECO:0000256" key="4">
    <source>
        <dbReference type="ARBA" id="ARBA00022692"/>
    </source>
</evidence>
<accession>A0A7Z0D476</accession>
<dbReference type="AlphaFoldDB" id="A0A7Z0D476"/>